<evidence type="ECO:0000313" key="1">
    <source>
        <dbReference type="EMBL" id="VAX07291.1"/>
    </source>
</evidence>
<accession>A0A3B1AZQ1</accession>
<dbReference type="NCBIfam" id="NF033572">
    <property type="entry name" value="transpos_ISKra4"/>
    <property type="match status" value="1"/>
</dbReference>
<name>A0A3B1AZQ1_9ZZZZ</name>
<organism evidence="1">
    <name type="scientific">hydrothermal vent metagenome</name>
    <dbReference type="NCBI Taxonomy" id="652676"/>
    <lineage>
        <taxon>unclassified sequences</taxon>
        <taxon>metagenomes</taxon>
        <taxon>ecological metagenomes</taxon>
    </lineage>
</organism>
<dbReference type="EMBL" id="UOFX01000022">
    <property type="protein sequence ID" value="VAX07291.1"/>
    <property type="molecule type" value="Genomic_DNA"/>
</dbReference>
<reference evidence="1" key="1">
    <citation type="submission" date="2018-06" db="EMBL/GenBank/DDBJ databases">
        <authorList>
            <person name="Zhirakovskaya E."/>
        </authorList>
    </citation>
    <scope>NUCLEOTIDE SEQUENCE</scope>
</reference>
<evidence type="ECO:0008006" key="2">
    <source>
        <dbReference type="Google" id="ProtNLM"/>
    </source>
</evidence>
<dbReference type="AlphaFoldDB" id="A0A3B1AZQ1"/>
<sequence>MAKLLKRVKQQLTLEVTVNIGGSLLEAEEAIQQACNEIGQLATQEAITDFDTDGSPLMTGPVKWTSKGQTQQIYQTPYGAVQVNRHIYQISKGGQTWCPLDGRARIIRHATPRFAKQLTYKYALSNAKAVCGDLKENHGRQVTKSYVQNIVDWVGGIAQAKEQEWTYELPKLKNAVSTIVLSLDGAHILMQEDGWREAMVGTASLYSPTGERLHTIYLGAAPEYGKATFKARFNKEIAPLKATYPDALYLGIADGAKDNWNFLTPHTDRQMLDFFHVTEYLGKVAYAAYPQKTGKPDREQWLSDRCHLLQHEVDAAGKLIKEMSALSRKKKLASQMRDDLNAALTYFKNHKHMMNYANHVEEDLPIGSGVTEAACKTLVKQRLCCSGMRWKNAGAGIVLNLRALVQSKGRWGQFWDKINQFGVPCLA</sequence>
<gene>
    <name evidence="1" type="ORF">MNBD_GAMMA26-1119</name>
</gene>
<proteinExistence type="predicted"/>
<protein>
    <recommendedName>
        <fullName evidence="2">ISKra4 family transposase</fullName>
    </recommendedName>
</protein>